<dbReference type="Pfam" id="PF05521">
    <property type="entry name" value="Phage_HCP"/>
    <property type="match status" value="1"/>
</dbReference>
<evidence type="ECO:0000313" key="2">
    <source>
        <dbReference type="Proteomes" id="UP000502113"/>
    </source>
</evidence>
<dbReference type="Proteomes" id="UP000502113">
    <property type="component" value="Segment"/>
</dbReference>
<name>A0A6G9LMU4_9CAUD</name>
<evidence type="ECO:0000313" key="1">
    <source>
        <dbReference type="EMBL" id="QIQ66311.1"/>
    </source>
</evidence>
<sequence length="120" mass="13853">MTQSGLLDRRIELGNIKWVTDDEGFQQQVFVPFARPWAQIKNSEEPVEINDGKETVTVERVTFKIYYREGITKAMLVRYNKKEYQINGIFNPNFRNEYLILTASTENSRGNIASTGDQNG</sequence>
<gene>
    <name evidence="1" type="ORF">vipetofem_13</name>
</gene>
<accession>A0A6G9LMU4</accession>
<dbReference type="InterPro" id="IPR038666">
    <property type="entry name" value="SSP1_head-tail_sf"/>
</dbReference>
<proteinExistence type="predicted"/>
<dbReference type="InterPro" id="IPR008767">
    <property type="entry name" value="Phage_SPP1_head-tail_adaptor"/>
</dbReference>
<dbReference type="NCBIfam" id="TIGR01563">
    <property type="entry name" value="gp16_SPP1"/>
    <property type="match status" value="1"/>
</dbReference>
<organism evidence="1 2">
    <name type="scientific">Enterococcus phage vipetofem</name>
    <dbReference type="NCBI Taxonomy" id="2719594"/>
    <lineage>
        <taxon>Viruses</taxon>
        <taxon>Duplodnaviria</taxon>
        <taxon>Heunggongvirae</taxon>
        <taxon>Uroviricota</taxon>
        <taxon>Caudoviricetes</taxon>
        <taxon>Andrewesvirinae</taxon>
        <taxon>Vipetofemvirus</taxon>
        <taxon>Vipetofemvirus vipetofem</taxon>
    </lineage>
</organism>
<evidence type="ECO:0008006" key="3">
    <source>
        <dbReference type="Google" id="ProtNLM"/>
    </source>
</evidence>
<protein>
    <recommendedName>
        <fullName evidence="3">Head-tail adaptor protein</fullName>
    </recommendedName>
</protein>
<reference evidence="2" key="1">
    <citation type="submission" date="2020-02" db="EMBL/GenBank/DDBJ databases">
        <authorList>
            <person name="Olsen N.S."/>
            <person name="Forero-Junco L."/>
            <person name="Kot W."/>
            <person name="Hansen L.H."/>
        </authorList>
    </citation>
    <scope>NUCLEOTIDE SEQUENCE [LARGE SCALE GENOMIC DNA]</scope>
</reference>
<dbReference type="EMBL" id="MT119361">
    <property type="protein sequence ID" value="QIQ66311.1"/>
    <property type="molecule type" value="Genomic_DNA"/>
</dbReference>
<keyword evidence="2" id="KW-1185">Reference proteome</keyword>
<dbReference type="Gene3D" id="2.40.10.270">
    <property type="entry name" value="Bacteriophage SPP1 head-tail adaptor protein"/>
    <property type="match status" value="1"/>
</dbReference>